<name>A0A1H2PPJ2_9BURK</name>
<protein>
    <submittedName>
        <fullName evidence="2">YggT family protein</fullName>
    </submittedName>
</protein>
<evidence type="ECO:0000313" key="3">
    <source>
        <dbReference type="Proteomes" id="UP000243719"/>
    </source>
</evidence>
<evidence type="ECO:0000313" key="2">
    <source>
        <dbReference type="EMBL" id="SDV48647.1"/>
    </source>
</evidence>
<sequence>MFGDIALFLLNIVFTLFGAALVLRTWIQAARVPPRNPISQGLFQISDWLVLPLRRVIPGWRGIDWASLVGAWLTALVYLLLMFALIGVDLAALFPAILLNALLVAFKWAVNLVLWATILYALMSWINPTAPAMMMLDMLLAPLLNPLRRILPNLGGFDLSPLALVVLTQLLLIVVARLSAPVIASLV</sequence>
<proteinExistence type="predicted"/>
<feature type="transmembrane region" description="Helical" evidence="1">
    <location>
        <begin position="159"/>
        <end position="180"/>
    </location>
</feature>
<dbReference type="STRING" id="1770053.SAMN05216551_105264"/>
<dbReference type="Proteomes" id="UP000243719">
    <property type="component" value="Unassembled WGS sequence"/>
</dbReference>
<dbReference type="EMBL" id="FNLO01000005">
    <property type="protein sequence ID" value="SDV48647.1"/>
    <property type="molecule type" value="Genomic_DNA"/>
</dbReference>
<dbReference type="RefSeq" id="WP_091907889.1">
    <property type="nucleotide sequence ID" value="NZ_FNLO01000005.1"/>
</dbReference>
<keyword evidence="3" id="KW-1185">Reference proteome</keyword>
<dbReference type="AlphaFoldDB" id="A0A1H2PPJ2"/>
<keyword evidence="1" id="KW-1133">Transmembrane helix</keyword>
<keyword evidence="1" id="KW-0472">Membrane</keyword>
<dbReference type="InterPro" id="IPR003425">
    <property type="entry name" value="CCB3/YggT"/>
</dbReference>
<dbReference type="GO" id="GO:0016020">
    <property type="term" value="C:membrane"/>
    <property type="evidence" value="ECO:0007669"/>
    <property type="project" value="InterPro"/>
</dbReference>
<feature type="transmembrane region" description="Helical" evidence="1">
    <location>
        <begin position="7"/>
        <end position="27"/>
    </location>
</feature>
<gene>
    <name evidence="2" type="ORF">SAMN05216551_105264</name>
</gene>
<organism evidence="2 3">
    <name type="scientific">Chitinasiproducens palmae</name>
    <dbReference type="NCBI Taxonomy" id="1770053"/>
    <lineage>
        <taxon>Bacteria</taxon>
        <taxon>Pseudomonadati</taxon>
        <taxon>Pseudomonadota</taxon>
        <taxon>Betaproteobacteria</taxon>
        <taxon>Burkholderiales</taxon>
        <taxon>Burkholderiaceae</taxon>
        <taxon>Chitinasiproducens</taxon>
    </lineage>
</organism>
<feature type="transmembrane region" description="Helical" evidence="1">
    <location>
        <begin position="98"/>
        <end position="123"/>
    </location>
</feature>
<feature type="transmembrane region" description="Helical" evidence="1">
    <location>
        <begin position="65"/>
        <end position="86"/>
    </location>
</feature>
<evidence type="ECO:0000256" key="1">
    <source>
        <dbReference type="SAM" id="Phobius"/>
    </source>
</evidence>
<keyword evidence="1" id="KW-0812">Transmembrane</keyword>
<dbReference type="Pfam" id="PF02325">
    <property type="entry name" value="CCB3_YggT"/>
    <property type="match status" value="2"/>
</dbReference>
<accession>A0A1H2PPJ2</accession>
<reference evidence="3" key="1">
    <citation type="submission" date="2016-09" db="EMBL/GenBank/DDBJ databases">
        <authorList>
            <person name="Varghese N."/>
            <person name="Submissions S."/>
        </authorList>
    </citation>
    <scope>NUCLEOTIDE SEQUENCE [LARGE SCALE GENOMIC DNA]</scope>
    <source>
        <strain evidence="3">JS23</strain>
    </source>
</reference>
<dbReference type="OrthoDB" id="9806665at2"/>